<keyword evidence="1" id="KW-0812">Transmembrane</keyword>
<sequence>MAVRAVSGAVIGIALGFFLTVIAVVSTIAISFVTETTVSIPYVIESSFKEVEGLPELYFTPNFLGMLGVIIAFGVMVMGYSMAAGHRRETAR</sequence>
<dbReference type="AlphaFoldDB" id="A0A7W8QR34"/>
<evidence type="ECO:0000313" key="2">
    <source>
        <dbReference type="EMBL" id="MBB5434594.1"/>
    </source>
</evidence>
<proteinExistence type="predicted"/>
<dbReference type="EMBL" id="JACHDB010000001">
    <property type="protein sequence ID" value="MBB5434594.1"/>
    <property type="molecule type" value="Genomic_DNA"/>
</dbReference>
<accession>A0A7W8QR34</accession>
<evidence type="ECO:0000256" key="1">
    <source>
        <dbReference type="SAM" id="Phobius"/>
    </source>
</evidence>
<evidence type="ECO:0000313" key="3">
    <source>
        <dbReference type="Proteomes" id="UP000572635"/>
    </source>
</evidence>
<feature type="transmembrane region" description="Helical" evidence="1">
    <location>
        <begin position="12"/>
        <end position="33"/>
    </location>
</feature>
<gene>
    <name evidence="2" type="ORF">HDA36_004678</name>
</gene>
<keyword evidence="1" id="KW-0472">Membrane</keyword>
<reference evidence="2 3" key="1">
    <citation type="submission" date="2020-08" db="EMBL/GenBank/DDBJ databases">
        <title>Sequencing the genomes of 1000 actinobacteria strains.</title>
        <authorList>
            <person name="Klenk H.-P."/>
        </authorList>
    </citation>
    <scope>NUCLEOTIDE SEQUENCE [LARGE SCALE GENOMIC DNA]</scope>
    <source>
        <strain evidence="2 3">DSM 44551</strain>
    </source>
</reference>
<name>A0A7W8QR34_9ACTN</name>
<organism evidence="2 3">
    <name type="scientific">Nocardiopsis composta</name>
    <dbReference type="NCBI Taxonomy" id="157465"/>
    <lineage>
        <taxon>Bacteria</taxon>
        <taxon>Bacillati</taxon>
        <taxon>Actinomycetota</taxon>
        <taxon>Actinomycetes</taxon>
        <taxon>Streptosporangiales</taxon>
        <taxon>Nocardiopsidaceae</taxon>
        <taxon>Nocardiopsis</taxon>
    </lineage>
</organism>
<dbReference type="RefSeq" id="WP_184395327.1">
    <property type="nucleotide sequence ID" value="NZ_BAAAJD010000060.1"/>
</dbReference>
<keyword evidence="1" id="KW-1133">Transmembrane helix</keyword>
<protein>
    <submittedName>
        <fullName evidence="2">ABC-type antimicrobial peptide transport system permease subunit</fullName>
    </submittedName>
</protein>
<keyword evidence="3" id="KW-1185">Reference proteome</keyword>
<dbReference type="Proteomes" id="UP000572635">
    <property type="component" value="Unassembled WGS sequence"/>
</dbReference>
<feature type="transmembrane region" description="Helical" evidence="1">
    <location>
        <begin position="63"/>
        <end position="83"/>
    </location>
</feature>
<comment type="caution">
    <text evidence="2">The sequence shown here is derived from an EMBL/GenBank/DDBJ whole genome shotgun (WGS) entry which is preliminary data.</text>
</comment>